<dbReference type="Proteomes" id="UP000037460">
    <property type="component" value="Unassembled WGS sequence"/>
</dbReference>
<reference evidence="2" key="1">
    <citation type="journal article" date="2015" name="PLoS Genet.">
        <title>Genome Sequence and Transcriptome Analyses of Chrysochromulina tobin: Metabolic Tools for Enhanced Algal Fitness in the Prominent Order Prymnesiales (Haptophyceae).</title>
        <authorList>
            <person name="Hovde B.T."/>
            <person name="Deodato C.R."/>
            <person name="Hunsperger H.M."/>
            <person name="Ryken S.A."/>
            <person name="Yost W."/>
            <person name="Jha R.K."/>
            <person name="Patterson J."/>
            <person name="Monnat R.J. Jr."/>
            <person name="Barlow S.B."/>
            <person name="Starkenburg S.R."/>
            <person name="Cattolico R.A."/>
        </authorList>
    </citation>
    <scope>NUCLEOTIDE SEQUENCE</scope>
    <source>
        <strain evidence="2">CCMP291</strain>
    </source>
</reference>
<accession>A0A0M0JY85</accession>
<comment type="caution">
    <text evidence="1">The sequence shown here is derived from an EMBL/GenBank/DDBJ whole genome shotgun (WGS) entry which is preliminary data.</text>
</comment>
<name>A0A0M0JY85_9EUKA</name>
<evidence type="ECO:0000313" key="2">
    <source>
        <dbReference type="Proteomes" id="UP000037460"/>
    </source>
</evidence>
<dbReference type="OrthoDB" id="10689674at2759"/>
<dbReference type="InterPro" id="IPR010620">
    <property type="entry name" value="SBBP_repeat"/>
</dbReference>
<keyword evidence="2" id="KW-1185">Reference proteome</keyword>
<proteinExistence type="predicted"/>
<dbReference type="Pfam" id="PF06739">
    <property type="entry name" value="SBBP"/>
    <property type="match status" value="1"/>
</dbReference>
<evidence type="ECO:0000313" key="1">
    <source>
        <dbReference type="EMBL" id="KOO31616.1"/>
    </source>
</evidence>
<dbReference type="InterPro" id="IPR052918">
    <property type="entry name" value="Motility_Chemotaxis_Reg"/>
</dbReference>
<dbReference type="AlphaFoldDB" id="A0A0M0JY85"/>
<dbReference type="EMBL" id="JWZX01001976">
    <property type="protein sequence ID" value="KOO31616.1"/>
    <property type="molecule type" value="Genomic_DNA"/>
</dbReference>
<dbReference type="Gene3D" id="2.80.10.50">
    <property type="match status" value="1"/>
</dbReference>
<dbReference type="PANTHER" id="PTHR35580:SF1">
    <property type="entry name" value="PHYTASE-LIKE DOMAIN-CONTAINING PROTEIN"/>
    <property type="match status" value="1"/>
</dbReference>
<organism evidence="1 2">
    <name type="scientific">Chrysochromulina tobinii</name>
    <dbReference type="NCBI Taxonomy" id="1460289"/>
    <lineage>
        <taxon>Eukaryota</taxon>
        <taxon>Haptista</taxon>
        <taxon>Haptophyta</taxon>
        <taxon>Prymnesiophyceae</taxon>
        <taxon>Prymnesiales</taxon>
        <taxon>Chrysochromulinaceae</taxon>
        <taxon>Chrysochromulina</taxon>
    </lineage>
</organism>
<protein>
    <submittedName>
        <fullName evidence="1">Pkd domain-containing protein</fullName>
    </submittedName>
</protein>
<dbReference type="PANTHER" id="PTHR35580">
    <property type="entry name" value="CELL SURFACE GLYCOPROTEIN (S-LAYER PROTEIN)-LIKE PROTEIN"/>
    <property type="match status" value="1"/>
</dbReference>
<gene>
    <name evidence="1" type="ORF">Ctob_016097</name>
</gene>
<sequence>MSTIESPKWAVQTGGTGPVLGFGIEYDGVGGALVSGYFSGQASFGSTSLTSRGTEDAFVMHVTASGAIDWAVQAGGASQDQGYGIAHDGAGGALVTGFFSGNASFGSTFLTSRGSADAFVMHVTASGAIDWAVQAGGASRDQGYGIAHDGAGGALVTGLFSGQASFGSTSLTSQGGSNAYVMHMTASGAIDWAVQTGGASYTYGIAHDGAGGALVTGHFSGQASFGSTSLISRGSTDAFVMHVTASGAIDWAIQAGGESVTESNGIAYDDGAGGALVTGYFMGKASFGSTSLTAQGSTDAFVMHVTASGAIDWAVQAGGASASTGGYGVAYDGAGGALVTGDFMGKVSFGSTSLTSRGSYDAFVMHVTASGAIDWAIQAGGASVDQGHGIAHDGAEGALVTGYFFGNASFGSTSLVAQGGSNAFVMHVTASGAIDWAVQIRVA</sequence>